<dbReference type="OrthoDB" id="9995957at2"/>
<evidence type="ECO:0000313" key="1">
    <source>
        <dbReference type="EMBL" id="TDG09923.1"/>
    </source>
</evidence>
<sequence>MHQDLINALTIIGAISPVGRLKIESKLRDLSQQDQLQIVAFIKSADNLAYFWQGSWVQVARAWLLVRVVEWISLGSFLPPNDQTQMTGWVGQLRTMAETVLRQQLLELVSGRATLDALALAQCNVDRQSWQPKPAFTDPLEHNDKKFCYLVHAMRPSTGLVAPTKDTLKMHEYTVKKLGSFIEKGSNGSLTLKSAELYLTTPSTIEAEMLSCSLICENRKKLYGNFSFGFILQAPSTNICIASQRDLAISNSQARAAVLAMQPTPLHRLVQVDAFLESLLGLYQQPLKSPAQILALSSPTGHNEVVVLGFAGKERVKIAGIFVKVTSKNMLWQSFVNDDAAHCLRGMILKCAGMCHVPIVPIQDDNDECPGSEIGFHEWLEGKKTSPKPESSPSIKVTPSVSTAGSSSLVIGDTVSVYRDQNLTREYDMIAIRQDARMYLQQGMSPEQVHRQLHDQGGLPHQVVERVLESLGHRNYF</sequence>
<comment type="caution">
    <text evidence="1">The sequence shown here is derived from an EMBL/GenBank/DDBJ whole genome shotgun (WGS) entry which is preliminary data.</text>
</comment>
<reference evidence="1 2" key="1">
    <citation type="submission" date="2019-03" db="EMBL/GenBank/DDBJ databases">
        <title>Paraburkholderia sp. isolated from native Mimosa gymnas in Guartela State Park, Brazil.</title>
        <authorList>
            <person name="Paulitsch F."/>
            <person name="Hungria M."/>
            <person name="Delamuta J.R.M."/>
            <person name="Ribeiro R.A."/>
            <person name="Dall'Agnol R."/>
            <person name="Silva J.S.B."/>
        </authorList>
    </citation>
    <scope>NUCLEOTIDE SEQUENCE [LARGE SCALE GENOMIC DNA]</scope>
    <source>
        <strain evidence="1 2">CNPSo 3008</strain>
    </source>
</reference>
<evidence type="ECO:0000313" key="2">
    <source>
        <dbReference type="Proteomes" id="UP000295606"/>
    </source>
</evidence>
<protein>
    <submittedName>
        <fullName evidence="1">Uncharacterized protein</fullName>
    </submittedName>
</protein>
<organism evidence="1 2">
    <name type="scientific">Paraburkholderia guartelaensis</name>
    <dbReference type="NCBI Taxonomy" id="2546446"/>
    <lineage>
        <taxon>Bacteria</taxon>
        <taxon>Pseudomonadati</taxon>
        <taxon>Pseudomonadota</taxon>
        <taxon>Betaproteobacteria</taxon>
        <taxon>Burkholderiales</taxon>
        <taxon>Burkholderiaceae</taxon>
        <taxon>Paraburkholderia</taxon>
    </lineage>
</organism>
<name>A0A4R5LK19_9BURK</name>
<dbReference type="RefSeq" id="WP_133180838.1">
    <property type="nucleotide sequence ID" value="NZ_SMOD01000003.1"/>
</dbReference>
<gene>
    <name evidence="1" type="ORF">E1N52_05265</name>
</gene>
<dbReference type="EMBL" id="SMOD01000003">
    <property type="protein sequence ID" value="TDG09923.1"/>
    <property type="molecule type" value="Genomic_DNA"/>
</dbReference>
<accession>A0A4R5LK19</accession>
<proteinExistence type="predicted"/>
<dbReference type="Proteomes" id="UP000295606">
    <property type="component" value="Unassembled WGS sequence"/>
</dbReference>
<dbReference type="AlphaFoldDB" id="A0A4R5LK19"/>